<protein>
    <submittedName>
        <fullName evidence="2">Transmembrane signal receptor</fullName>
    </submittedName>
</protein>
<dbReference type="AlphaFoldDB" id="A0AAV3R7N9"/>
<dbReference type="Proteomes" id="UP001454036">
    <property type="component" value="Unassembled WGS sequence"/>
</dbReference>
<dbReference type="EMBL" id="BAABME010007601">
    <property type="protein sequence ID" value="GAA0171261.1"/>
    <property type="molecule type" value="Genomic_DNA"/>
</dbReference>
<gene>
    <name evidence="2" type="ORF">LIER_25337</name>
</gene>
<dbReference type="Pfam" id="PF07727">
    <property type="entry name" value="RVT_2"/>
    <property type="match status" value="1"/>
</dbReference>
<accession>A0AAV3R7N9</accession>
<dbReference type="InterPro" id="IPR043502">
    <property type="entry name" value="DNA/RNA_pol_sf"/>
</dbReference>
<organism evidence="2 3">
    <name type="scientific">Lithospermum erythrorhizon</name>
    <name type="common">Purple gromwell</name>
    <name type="synonym">Lithospermum officinale var. erythrorhizon</name>
    <dbReference type="NCBI Taxonomy" id="34254"/>
    <lineage>
        <taxon>Eukaryota</taxon>
        <taxon>Viridiplantae</taxon>
        <taxon>Streptophyta</taxon>
        <taxon>Embryophyta</taxon>
        <taxon>Tracheophyta</taxon>
        <taxon>Spermatophyta</taxon>
        <taxon>Magnoliopsida</taxon>
        <taxon>eudicotyledons</taxon>
        <taxon>Gunneridae</taxon>
        <taxon>Pentapetalae</taxon>
        <taxon>asterids</taxon>
        <taxon>lamiids</taxon>
        <taxon>Boraginales</taxon>
        <taxon>Boraginaceae</taxon>
        <taxon>Boraginoideae</taxon>
        <taxon>Lithospermeae</taxon>
        <taxon>Lithospermum</taxon>
    </lineage>
</organism>
<proteinExistence type="predicted"/>
<evidence type="ECO:0000313" key="3">
    <source>
        <dbReference type="Proteomes" id="UP001454036"/>
    </source>
</evidence>
<evidence type="ECO:0000313" key="2">
    <source>
        <dbReference type="EMBL" id="GAA0171261.1"/>
    </source>
</evidence>
<keyword evidence="2" id="KW-0675">Receptor</keyword>
<name>A0AAV3R7N9_LITER</name>
<keyword evidence="2" id="KW-0812">Transmembrane</keyword>
<keyword evidence="3" id="KW-1185">Reference proteome</keyword>
<dbReference type="SUPFAM" id="SSF56672">
    <property type="entry name" value="DNA/RNA polymerases"/>
    <property type="match status" value="1"/>
</dbReference>
<reference evidence="2 3" key="1">
    <citation type="submission" date="2024-01" db="EMBL/GenBank/DDBJ databases">
        <title>The complete chloroplast genome sequence of Lithospermum erythrorhizon: insights into the phylogenetic relationship among Boraginaceae species and the maternal lineages of purple gromwells.</title>
        <authorList>
            <person name="Okada T."/>
            <person name="Watanabe K."/>
        </authorList>
    </citation>
    <scope>NUCLEOTIDE SEQUENCE [LARGE SCALE GENOMIC DNA]</scope>
</reference>
<sequence>MSKELATLDAYSIWEYTSLPPGQKLVSNKWVYKVKLKADGNLERFKVRLIAKGFTQREGIDYNDTFSPVVKMTTVKCILVVAAYKKWPLFQLDVNNAFLHGDLLKEVYMKPAEWVDVPTGTVCRLRKSIYDLKQASRQWFAKLNDILLKQGFSQSKNDYSLYVKQSSKGIVNAVVYVDDILLTGFDLEGITHIKDHLHIQFSIKDLEELHFFLDFEIGRSQR</sequence>
<dbReference type="InterPro" id="IPR013103">
    <property type="entry name" value="RVT_2"/>
</dbReference>
<keyword evidence="2" id="KW-0472">Membrane</keyword>
<feature type="domain" description="Reverse transcriptase Ty1/copia-type" evidence="1">
    <location>
        <begin position="11"/>
        <end position="217"/>
    </location>
</feature>
<dbReference type="PANTHER" id="PTHR43383">
    <property type="entry name" value="NODULIN 6"/>
    <property type="match status" value="1"/>
</dbReference>
<evidence type="ECO:0000259" key="1">
    <source>
        <dbReference type="Pfam" id="PF07727"/>
    </source>
</evidence>
<comment type="caution">
    <text evidence="2">The sequence shown here is derived from an EMBL/GenBank/DDBJ whole genome shotgun (WGS) entry which is preliminary data.</text>
</comment>
<dbReference type="PANTHER" id="PTHR43383:SF2">
    <property type="entry name" value="AMIDOHYDROLASE 2 FAMILY PROTEIN"/>
    <property type="match status" value="1"/>
</dbReference>